<evidence type="ECO:0000256" key="2">
    <source>
        <dbReference type="ARBA" id="ARBA00003924"/>
    </source>
</evidence>
<dbReference type="NCBIfam" id="NF003805">
    <property type="entry name" value="PRK05395.1-2"/>
    <property type="match status" value="1"/>
</dbReference>
<feature type="binding site" evidence="8 10">
    <location>
        <position position="77"/>
    </location>
    <ligand>
        <name>substrate</name>
    </ligand>
</feature>
<dbReference type="NCBIfam" id="NF003807">
    <property type="entry name" value="PRK05395.1-4"/>
    <property type="match status" value="1"/>
</dbReference>
<dbReference type="Pfam" id="PF01220">
    <property type="entry name" value="DHquinase_II"/>
    <property type="match status" value="1"/>
</dbReference>
<dbReference type="PATRIC" id="fig|286156.4.peg.2818"/>
<evidence type="ECO:0000256" key="11">
    <source>
        <dbReference type="PIRSR" id="PIRSR001399-3"/>
    </source>
</evidence>
<gene>
    <name evidence="8 12" type="primary">aroQ</name>
    <name evidence="12" type="ORF">Ppb6_02495</name>
</gene>
<feature type="binding site" evidence="8 10">
    <location>
        <begin position="104"/>
        <end position="105"/>
    </location>
    <ligand>
        <name>substrate</name>
    </ligand>
</feature>
<feature type="binding site" evidence="8 10">
    <location>
        <position position="90"/>
    </location>
    <ligand>
        <name>substrate</name>
    </ligand>
</feature>
<dbReference type="GO" id="GO:0009423">
    <property type="term" value="P:chorismate biosynthetic process"/>
    <property type="evidence" value="ECO:0007669"/>
    <property type="project" value="UniProtKB-UniRule"/>
</dbReference>
<dbReference type="RefSeq" id="WP_065823466.1">
    <property type="nucleotide sequence ID" value="NZ_CAWMQZ010000087.1"/>
</dbReference>
<dbReference type="Gene3D" id="3.40.50.9100">
    <property type="entry name" value="Dehydroquinase, class II"/>
    <property type="match status" value="1"/>
</dbReference>
<comment type="function">
    <text evidence="2 8">Catalyzes a trans-dehydration via an enolate intermediate.</text>
</comment>
<dbReference type="STRING" id="286156.Ppb6_02495"/>
<comment type="subunit">
    <text evidence="5 8">Homododecamer.</text>
</comment>
<dbReference type="UniPathway" id="UPA00053">
    <property type="reaction ID" value="UER00086"/>
</dbReference>
<evidence type="ECO:0000256" key="7">
    <source>
        <dbReference type="ARBA" id="ARBA00023239"/>
    </source>
</evidence>
<accession>A0A1C0U3E8</accession>
<dbReference type="PIRSF" id="PIRSF001399">
    <property type="entry name" value="DHquinase_II"/>
    <property type="match status" value="1"/>
</dbReference>
<comment type="caution">
    <text evidence="12">The sequence shown here is derived from an EMBL/GenBank/DDBJ whole genome shotgun (WGS) entry which is preliminary data.</text>
</comment>
<dbReference type="AlphaFoldDB" id="A0A1C0U3E8"/>
<dbReference type="SUPFAM" id="SSF52304">
    <property type="entry name" value="Type II 3-dehydroquinate dehydratase"/>
    <property type="match status" value="1"/>
</dbReference>
<keyword evidence="8" id="KW-0057">Aromatic amino acid biosynthesis</keyword>
<organism evidence="12 13">
    <name type="scientific">Photorhabdus australis subsp. thailandensis</name>
    <dbReference type="NCBI Taxonomy" id="2805096"/>
    <lineage>
        <taxon>Bacteria</taxon>
        <taxon>Pseudomonadati</taxon>
        <taxon>Pseudomonadota</taxon>
        <taxon>Gammaproteobacteria</taxon>
        <taxon>Enterobacterales</taxon>
        <taxon>Morganellaceae</taxon>
        <taxon>Photorhabdus</taxon>
    </lineage>
</organism>
<feature type="binding site" evidence="8 10">
    <location>
        <position position="83"/>
    </location>
    <ligand>
        <name>substrate</name>
    </ligand>
</feature>
<evidence type="ECO:0000313" key="13">
    <source>
        <dbReference type="Proteomes" id="UP000093476"/>
    </source>
</evidence>
<evidence type="ECO:0000256" key="10">
    <source>
        <dbReference type="PIRSR" id="PIRSR001399-2"/>
    </source>
</evidence>
<evidence type="ECO:0000256" key="5">
    <source>
        <dbReference type="ARBA" id="ARBA00011193"/>
    </source>
</evidence>
<evidence type="ECO:0000256" key="4">
    <source>
        <dbReference type="ARBA" id="ARBA00011037"/>
    </source>
</evidence>
<evidence type="ECO:0000256" key="3">
    <source>
        <dbReference type="ARBA" id="ARBA00004902"/>
    </source>
</evidence>
<feature type="active site" description="Proton donor" evidence="8 9">
    <location>
        <position position="103"/>
    </location>
</feature>
<dbReference type="InterPro" id="IPR036441">
    <property type="entry name" value="DHquinase_II_sf"/>
</dbReference>
<proteinExistence type="inferred from homology"/>
<dbReference type="EC" id="4.2.1.10" evidence="6 8"/>
<comment type="catalytic activity">
    <reaction evidence="1 8">
        <text>3-dehydroquinate = 3-dehydroshikimate + H2O</text>
        <dbReference type="Rhea" id="RHEA:21096"/>
        <dbReference type="ChEBI" id="CHEBI:15377"/>
        <dbReference type="ChEBI" id="CHEBI:16630"/>
        <dbReference type="ChEBI" id="CHEBI:32364"/>
        <dbReference type="EC" id="4.2.1.10"/>
    </reaction>
</comment>
<protein>
    <recommendedName>
        <fullName evidence="6 8">3-dehydroquinate dehydratase</fullName>
        <shortName evidence="8">3-dehydroquinase</shortName>
        <ecNumber evidence="6 8">4.2.1.10</ecNumber>
    </recommendedName>
    <alternativeName>
        <fullName evidence="8">Type II DHQase</fullName>
    </alternativeName>
</protein>
<dbReference type="InterPro" id="IPR018509">
    <property type="entry name" value="DHquinase_II_CS"/>
</dbReference>
<reference evidence="12 13" key="1">
    <citation type="submission" date="2015-12" db="EMBL/GenBank/DDBJ databases">
        <title>Genome comparisons provide insights into the role of secondary metabolites in the pathogenic phase of the Photorhabdus life cycle.</title>
        <authorList>
            <person name="Tobias N.J."/>
            <person name="Mishra B."/>
            <person name="Gupta D.K."/>
            <person name="Thines M."/>
            <person name="Stinear T.P."/>
            <person name="Bode H.B."/>
        </authorList>
    </citation>
    <scope>NUCLEOTIDE SEQUENCE [LARGE SCALE GENOMIC DNA]</scope>
    <source>
        <strain evidence="12 13">PB68.1</strain>
    </source>
</reference>
<feature type="active site" description="Proton acceptor" evidence="8 9">
    <location>
        <position position="26"/>
    </location>
</feature>
<evidence type="ECO:0000313" key="12">
    <source>
        <dbReference type="EMBL" id="OCQ52421.1"/>
    </source>
</evidence>
<evidence type="ECO:0000256" key="9">
    <source>
        <dbReference type="PIRSR" id="PIRSR001399-1"/>
    </source>
</evidence>
<dbReference type="GO" id="GO:0003855">
    <property type="term" value="F:3-dehydroquinate dehydratase activity"/>
    <property type="evidence" value="ECO:0007669"/>
    <property type="project" value="UniProtKB-UniRule"/>
</dbReference>
<comment type="similarity">
    <text evidence="4 8">Belongs to the type-II 3-dehydroquinase family.</text>
</comment>
<dbReference type="PANTHER" id="PTHR21272:SF3">
    <property type="entry name" value="CATABOLIC 3-DEHYDROQUINASE"/>
    <property type="match status" value="1"/>
</dbReference>
<comment type="pathway">
    <text evidence="3 8">Metabolic intermediate biosynthesis; chorismate biosynthesis; chorismate from D-erythrose 4-phosphate and phosphoenolpyruvate: step 3/7.</text>
</comment>
<dbReference type="NCBIfam" id="TIGR01088">
    <property type="entry name" value="aroQ"/>
    <property type="match status" value="1"/>
</dbReference>
<evidence type="ECO:0000256" key="6">
    <source>
        <dbReference type="ARBA" id="ARBA00012060"/>
    </source>
</evidence>
<dbReference type="PANTHER" id="PTHR21272">
    <property type="entry name" value="CATABOLIC 3-DEHYDROQUINASE"/>
    <property type="match status" value="1"/>
</dbReference>
<dbReference type="InterPro" id="IPR001874">
    <property type="entry name" value="DHquinase_II"/>
</dbReference>
<feature type="site" description="Transition state stabilizer" evidence="8 11">
    <location>
        <position position="21"/>
    </location>
</feature>
<feature type="binding site" evidence="8 10">
    <location>
        <position position="114"/>
    </location>
    <ligand>
        <name>substrate</name>
    </ligand>
</feature>
<keyword evidence="8" id="KW-0028">Amino-acid biosynthesis</keyword>
<dbReference type="NCBIfam" id="NF003804">
    <property type="entry name" value="PRK05395.1-1"/>
    <property type="match status" value="1"/>
</dbReference>
<dbReference type="GO" id="GO:0019631">
    <property type="term" value="P:quinate catabolic process"/>
    <property type="evidence" value="ECO:0007669"/>
    <property type="project" value="TreeGrafter"/>
</dbReference>
<dbReference type="PROSITE" id="PS01029">
    <property type="entry name" value="DEHYDROQUINASE_II"/>
    <property type="match status" value="1"/>
</dbReference>
<name>A0A1C0U3E8_9GAMM</name>
<keyword evidence="7 8" id="KW-0456">Lyase</keyword>
<dbReference type="Proteomes" id="UP000093476">
    <property type="component" value="Unassembled WGS sequence"/>
</dbReference>
<dbReference type="EMBL" id="LOMY01000087">
    <property type="protein sequence ID" value="OCQ52421.1"/>
    <property type="molecule type" value="Genomic_DNA"/>
</dbReference>
<dbReference type="HAMAP" id="MF_00169">
    <property type="entry name" value="AroQ"/>
    <property type="match status" value="1"/>
</dbReference>
<dbReference type="CDD" id="cd00466">
    <property type="entry name" value="DHQase_II"/>
    <property type="match status" value="1"/>
</dbReference>
<dbReference type="GO" id="GO:0008652">
    <property type="term" value="P:amino acid biosynthetic process"/>
    <property type="evidence" value="ECO:0007669"/>
    <property type="project" value="UniProtKB-KW"/>
</dbReference>
<sequence>MADKFHILLLNGPNLNMLGTREPDIYGSLTLDDIVSELSKEAHKLGVKFSHLQSNAEFELINRIHSAQGNTDFILINPAAFTHTSVALRDALLTVKIPFIEVHLSNVHAREPFRHHSYLSDLAVGVICGLGGDGYSFALQAAVNRLSKLN</sequence>
<evidence type="ECO:0000256" key="8">
    <source>
        <dbReference type="HAMAP-Rule" id="MF_00169"/>
    </source>
</evidence>
<keyword evidence="13" id="KW-1185">Reference proteome</keyword>
<dbReference type="NCBIfam" id="NF003806">
    <property type="entry name" value="PRK05395.1-3"/>
    <property type="match status" value="1"/>
</dbReference>
<dbReference type="GO" id="GO:0009073">
    <property type="term" value="P:aromatic amino acid family biosynthetic process"/>
    <property type="evidence" value="ECO:0007669"/>
    <property type="project" value="UniProtKB-KW"/>
</dbReference>
<evidence type="ECO:0000256" key="1">
    <source>
        <dbReference type="ARBA" id="ARBA00001864"/>
    </source>
</evidence>